<accession>A0A841ZMC2</accession>
<evidence type="ECO:0008006" key="3">
    <source>
        <dbReference type="Google" id="ProtNLM"/>
    </source>
</evidence>
<protein>
    <recommendedName>
        <fullName evidence="3">Legume lectin domain-containing protein</fullName>
    </recommendedName>
</protein>
<dbReference type="Pfam" id="PF18483">
    <property type="entry name" value="Lectin_L-type_dom"/>
    <property type="match status" value="1"/>
</dbReference>
<dbReference type="RefSeq" id="WP_185371755.1">
    <property type="nucleotide sequence ID" value="NZ_JAARRM010000001.1"/>
</dbReference>
<dbReference type="AlphaFoldDB" id="A0A841ZMC2"/>
<reference evidence="1 2" key="1">
    <citation type="submission" date="2020-03" db="EMBL/GenBank/DDBJ databases">
        <title>Soil Listeria distribution.</title>
        <authorList>
            <person name="Liao J."/>
            <person name="Wiedmann M."/>
        </authorList>
    </citation>
    <scope>NUCLEOTIDE SEQUENCE [LARGE SCALE GENOMIC DNA]</scope>
    <source>
        <strain evidence="1 2">FSL L7-1507</strain>
    </source>
</reference>
<dbReference type="InterPro" id="IPR013320">
    <property type="entry name" value="ConA-like_dom_sf"/>
</dbReference>
<evidence type="ECO:0000313" key="2">
    <source>
        <dbReference type="Proteomes" id="UP000559885"/>
    </source>
</evidence>
<dbReference type="SUPFAM" id="SSF49899">
    <property type="entry name" value="Concanavalin A-like lectins/glucanases"/>
    <property type="match status" value="1"/>
</dbReference>
<dbReference type="InterPro" id="IPR050258">
    <property type="entry name" value="Leguminous_Lectin"/>
</dbReference>
<dbReference type="InterPro" id="IPR056573">
    <property type="entry name" value="Lectin_L-type_dom"/>
</dbReference>
<proteinExistence type="predicted"/>
<evidence type="ECO:0000313" key="1">
    <source>
        <dbReference type="EMBL" id="MBC1520150.1"/>
    </source>
</evidence>
<organism evidence="1 2">
    <name type="scientific">Listeria aquatica</name>
    <dbReference type="NCBI Taxonomy" id="1494960"/>
    <lineage>
        <taxon>Bacteria</taxon>
        <taxon>Bacillati</taxon>
        <taxon>Bacillota</taxon>
        <taxon>Bacilli</taxon>
        <taxon>Bacillales</taxon>
        <taxon>Listeriaceae</taxon>
        <taxon>Listeria</taxon>
    </lineage>
</organism>
<dbReference type="Gene3D" id="2.60.120.200">
    <property type="match status" value="1"/>
</dbReference>
<dbReference type="EMBL" id="JAARRM010000001">
    <property type="protein sequence ID" value="MBC1520150.1"/>
    <property type="molecule type" value="Genomic_DNA"/>
</dbReference>
<dbReference type="CDD" id="cd01951">
    <property type="entry name" value="lectin_L-type"/>
    <property type="match status" value="1"/>
</dbReference>
<sequence length="654" mass="74013">MKQVWLLFLFAFLTFMETPILAWASEEQPPDGIKLQSVFKIPQGADSSVIEAENQDIAEITANKKNQAGAIWNLDSYKMDLTKDFKMSMYLYFGNKGTLAADGAAFVMQADKEQNNAFRAGESRRLGVWDSSQYNEFGLAIGHSFAVEFDTYYDRNFDSMLAKGRNHIAWGYPDQRETYKDEWSLLGSQRSLLHGEPIFPNGDYLSDGKWHLFTVKWDAKMAQLTYKFDKLREIHVPIDVAQTFGTNQVYWGFTGATGSQFSESKVVFEELPGRLEGKTAEHIFDWWSKKSVKKEDVYAGQMLTYELDTTYLTGQEEWKNVVLKKRLDKNVDYVAGSLRMVNENGEESGLNESYFEGKLLQVPLGDFEQGGASKKIRFEVRTHQVAEDYTVTEEAASVGENLITHSSPITYTLKSNVAPVVELRSSGGVVGVENLSVEKTRLLGSWIDPDSDWVNIYYQISGRKSQKIKQQDNNPKNVNHNFSIDVDAENLKPGVYQVTVYAVDREGSKSNVDKLNLVVQGSLKFAELPDFEFELSEIPVDKTMMIHAAFTQKMAILDTRGEGSSWNLKARLKEPLISKEGHYLDQLYYLDETGAARRLEQEDLIQIRAGKTAEEPLQILNWSEKTGLGIKLSPANYIGEYSGTVEWVLEDTPA</sequence>
<dbReference type="Proteomes" id="UP000559885">
    <property type="component" value="Unassembled WGS sequence"/>
</dbReference>
<comment type="caution">
    <text evidence="1">The sequence shown here is derived from an EMBL/GenBank/DDBJ whole genome shotgun (WGS) entry which is preliminary data.</text>
</comment>
<dbReference type="PANTHER" id="PTHR32401:SF48">
    <property type="entry name" value="LEGUME LECTIN DOMAIN-CONTAINING PROTEIN"/>
    <property type="match status" value="1"/>
</dbReference>
<dbReference type="PANTHER" id="PTHR32401">
    <property type="entry name" value="CONCANAVALIN A-LIKE LECTIN FAMILY PROTEIN"/>
    <property type="match status" value="1"/>
</dbReference>
<gene>
    <name evidence="1" type="ORF">HB912_00640</name>
</gene>
<name>A0A841ZMC2_9LIST</name>